<protein>
    <submittedName>
        <fullName evidence="1">Carboxy-lyase</fullName>
    </submittedName>
</protein>
<proteinExistence type="predicted"/>
<keyword evidence="2" id="KW-1185">Reference proteome</keyword>
<keyword evidence="1" id="KW-0456">Lyase</keyword>
<dbReference type="GO" id="GO:0016829">
    <property type="term" value="F:lyase activity"/>
    <property type="evidence" value="ECO:0007669"/>
    <property type="project" value="UniProtKB-KW"/>
</dbReference>
<dbReference type="EMBL" id="LXQA010703375">
    <property type="protein sequence ID" value="MCI66838.1"/>
    <property type="molecule type" value="Genomic_DNA"/>
</dbReference>
<dbReference type="Proteomes" id="UP000265520">
    <property type="component" value="Unassembled WGS sequence"/>
</dbReference>
<evidence type="ECO:0000313" key="1">
    <source>
        <dbReference type="EMBL" id="MCI66838.1"/>
    </source>
</evidence>
<reference evidence="1 2" key="1">
    <citation type="journal article" date="2018" name="Front. Plant Sci.">
        <title>Red Clover (Trifolium pratense) and Zigzag Clover (T. medium) - A Picture of Genomic Similarities and Differences.</title>
        <authorList>
            <person name="Dluhosova J."/>
            <person name="Istvanek J."/>
            <person name="Nedelnik J."/>
            <person name="Repkova J."/>
        </authorList>
    </citation>
    <scope>NUCLEOTIDE SEQUENCE [LARGE SCALE GENOMIC DNA]</scope>
    <source>
        <strain evidence="2">cv. 10/8</strain>
        <tissue evidence="1">Leaf</tissue>
    </source>
</reference>
<name>A0A392U158_9FABA</name>
<dbReference type="AlphaFoldDB" id="A0A392U158"/>
<accession>A0A392U158</accession>
<feature type="non-terminal residue" evidence="1">
    <location>
        <position position="44"/>
    </location>
</feature>
<organism evidence="1 2">
    <name type="scientific">Trifolium medium</name>
    <dbReference type="NCBI Taxonomy" id="97028"/>
    <lineage>
        <taxon>Eukaryota</taxon>
        <taxon>Viridiplantae</taxon>
        <taxon>Streptophyta</taxon>
        <taxon>Embryophyta</taxon>
        <taxon>Tracheophyta</taxon>
        <taxon>Spermatophyta</taxon>
        <taxon>Magnoliopsida</taxon>
        <taxon>eudicotyledons</taxon>
        <taxon>Gunneridae</taxon>
        <taxon>Pentapetalae</taxon>
        <taxon>rosids</taxon>
        <taxon>fabids</taxon>
        <taxon>Fabales</taxon>
        <taxon>Fabaceae</taxon>
        <taxon>Papilionoideae</taxon>
        <taxon>50 kb inversion clade</taxon>
        <taxon>NPAAA clade</taxon>
        <taxon>Hologalegina</taxon>
        <taxon>IRL clade</taxon>
        <taxon>Trifolieae</taxon>
        <taxon>Trifolium</taxon>
    </lineage>
</organism>
<evidence type="ECO:0000313" key="2">
    <source>
        <dbReference type="Proteomes" id="UP000265520"/>
    </source>
</evidence>
<sequence length="44" mass="4670">MDAVTQGALLAGKPVGGFKIGKEAGEWTASNFHPYLPSENYLTC</sequence>
<comment type="caution">
    <text evidence="1">The sequence shown here is derived from an EMBL/GenBank/DDBJ whole genome shotgun (WGS) entry which is preliminary data.</text>
</comment>